<dbReference type="EMBL" id="DTQM01000093">
    <property type="protein sequence ID" value="HGC42563.1"/>
    <property type="molecule type" value="Genomic_DNA"/>
</dbReference>
<feature type="binding site" evidence="5">
    <location>
        <position position="190"/>
    </location>
    <ligand>
        <name>Ca(2+)</name>
        <dbReference type="ChEBI" id="CHEBI:29108"/>
    </ligand>
</feature>
<dbReference type="SUPFAM" id="SSF56235">
    <property type="entry name" value="N-terminal nucleophile aminohydrolases (Ntn hydrolases)"/>
    <property type="match status" value="1"/>
</dbReference>
<evidence type="ECO:0000256" key="5">
    <source>
        <dbReference type="PIRSR" id="PIRSR001227-2"/>
    </source>
</evidence>
<sequence length="775" mass="81767">MRKTFLWLRRLGTGLAVLLLFGAVIAGSLLWLTLPPRHEVLHIAGLSAPVAIRFDSHGVPRITAANERDAALALGYVHARDRLFQMELMRRTVSGRLAERVGPAALKSDRLMRTLGLREAALAEYATLPAAPRAVLDAYAAGVNAWLDARGRYACLECIAFRRLEPWQPVDSLLWGHLMGWYLAANERVELARMALAGKNLSPEKIAALWPPAAGTGRPDAALAPGDARFASEAGALLAAIPAFPARFTEPSEESNAWAIDGAHSRTGAPLLAGDPHLGFSFPGLWYLVRVTTPAGVLAGATVPGVPFLVLGQNGHIAWSFTSNGADTEDIFAETALDPGHYLGPTGPLPFGLREERIKVRGAPDVLMTVRATRHGPVISDLIPGETRLLAFAAANLQGPGTATLGLWSLNHAETVEQAGAAAALISAPVQNLMVADRQKIALFLTGRVPLRRTPEGAAPLPGADATHDWIGWAAGEALPHFIAPASGRLVNANERIGPAAGGVFLGADWPGDWRAARIRALLAGIGQADIADFAAMQADTTSAFAAQILPHLRAITPPPGLATTAAAMLAGWDGRMAYDRPEPLIFNAWLRRFAAGVLAEQGVKFGDPAAPTLEFTASLFTQEGAALWCGGDCSGRLAKALDDAVGTLALRLGPNLSAWRWGDVHPAVFAHPLLAHLLAIGRLATLAIPAGGDDSTVDRGAMGPDGFEALHGASYRGVYDLALPDRSLFMIAPGESGNLLSPHARDLLTPWRDGATLTLGPDPDSISASVDLRP</sequence>
<dbReference type="Gene3D" id="1.10.1400.10">
    <property type="match status" value="1"/>
</dbReference>
<reference evidence="6" key="1">
    <citation type="journal article" date="2020" name="mSystems">
        <title>Genome- and Community-Level Interaction Insights into Carbon Utilization and Element Cycling Functions of Hydrothermarchaeota in Hydrothermal Sediment.</title>
        <authorList>
            <person name="Zhou Z."/>
            <person name="Liu Y."/>
            <person name="Xu W."/>
            <person name="Pan J."/>
            <person name="Luo Z.H."/>
            <person name="Li M."/>
        </authorList>
    </citation>
    <scope>NUCLEOTIDE SEQUENCE</scope>
    <source>
        <strain evidence="6">SpSt-997</strain>
    </source>
</reference>
<gene>
    <name evidence="6" type="ORF">ENY07_04970</name>
</gene>
<keyword evidence="5" id="KW-0106">Calcium</keyword>
<dbReference type="GO" id="GO:0017000">
    <property type="term" value="P:antibiotic biosynthetic process"/>
    <property type="evidence" value="ECO:0007669"/>
    <property type="project" value="InterPro"/>
</dbReference>
<comment type="cofactor">
    <cofactor evidence="5">
        <name>Ca(2+)</name>
        <dbReference type="ChEBI" id="CHEBI:29108"/>
    </cofactor>
    <text evidence="5">Binds 1 Ca(2+) ion per dimer.</text>
</comment>
<feature type="binding site" evidence="5">
    <location>
        <position position="330"/>
    </location>
    <ligand>
        <name>Ca(2+)</name>
        <dbReference type="ChEBI" id="CHEBI:29108"/>
    </ligand>
</feature>
<dbReference type="GO" id="GO:0016811">
    <property type="term" value="F:hydrolase activity, acting on carbon-nitrogen (but not peptide) bonds, in linear amides"/>
    <property type="evidence" value="ECO:0007669"/>
    <property type="project" value="InterPro"/>
</dbReference>
<dbReference type="InterPro" id="IPR014395">
    <property type="entry name" value="Pen/GL7ACA/AHL_acylase"/>
</dbReference>
<keyword evidence="2" id="KW-0378">Hydrolase</keyword>
<comment type="similarity">
    <text evidence="1">Belongs to the peptidase S45 family.</text>
</comment>
<dbReference type="PANTHER" id="PTHR34218:SF4">
    <property type="entry name" value="ACYL-HOMOSERINE LACTONE ACYLASE QUIP"/>
    <property type="match status" value="1"/>
</dbReference>
<evidence type="ECO:0000313" key="6">
    <source>
        <dbReference type="EMBL" id="HGC42563.1"/>
    </source>
</evidence>
<evidence type="ECO:0000256" key="4">
    <source>
        <dbReference type="PIRSR" id="PIRSR001227-1"/>
    </source>
</evidence>
<dbReference type="InterPro" id="IPR043147">
    <property type="entry name" value="Penicillin_amidase_A-knob"/>
</dbReference>
<evidence type="ECO:0000256" key="1">
    <source>
        <dbReference type="ARBA" id="ARBA00006586"/>
    </source>
</evidence>
<organism evidence="6">
    <name type="scientific">Acidicaldus sp</name>
    <dbReference type="NCBI Taxonomy" id="1872105"/>
    <lineage>
        <taxon>Bacteria</taxon>
        <taxon>Pseudomonadati</taxon>
        <taxon>Pseudomonadota</taxon>
        <taxon>Alphaproteobacteria</taxon>
        <taxon>Acetobacterales</taxon>
        <taxon>Acetobacteraceae</taxon>
        <taxon>Acidicaldus</taxon>
    </lineage>
</organism>
<dbReference type="InterPro" id="IPR029055">
    <property type="entry name" value="Ntn_hydrolases_N"/>
</dbReference>
<comment type="caution">
    <text evidence="6">The sequence shown here is derived from an EMBL/GenBank/DDBJ whole genome shotgun (WGS) entry which is preliminary data.</text>
</comment>
<evidence type="ECO:0000256" key="3">
    <source>
        <dbReference type="ARBA" id="ARBA00023145"/>
    </source>
</evidence>
<dbReference type="Gene3D" id="2.30.120.10">
    <property type="match status" value="1"/>
</dbReference>
<keyword evidence="5" id="KW-0479">Metal-binding</keyword>
<dbReference type="InterPro" id="IPR023343">
    <property type="entry name" value="Penicillin_amidase_dom1"/>
</dbReference>
<keyword evidence="3" id="KW-0865">Zymogen</keyword>
<name>A0A8J4HA71_9PROT</name>
<dbReference type="InterPro" id="IPR043146">
    <property type="entry name" value="Penicillin_amidase_N_B-knob"/>
</dbReference>
<dbReference type="Gene3D" id="1.10.439.10">
    <property type="entry name" value="Penicillin Amidohydrolase, domain 1"/>
    <property type="match status" value="1"/>
</dbReference>
<dbReference type="GO" id="GO:0046872">
    <property type="term" value="F:metal ion binding"/>
    <property type="evidence" value="ECO:0007669"/>
    <property type="project" value="UniProtKB-KW"/>
</dbReference>
<dbReference type="InterPro" id="IPR002692">
    <property type="entry name" value="S45"/>
</dbReference>
<evidence type="ECO:0000256" key="2">
    <source>
        <dbReference type="ARBA" id="ARBA00022801"/>
    </source>
</evidence>
<feature type="binding site" evidence="5">
    <location>
        <position position="327"/>
    </location>
    <ligand>
        <name>Ca(2+)</name>
        <dbReference type="ChEBI" id="CHEBI:29108"/>
    </ligand>
</feature>
<dbReference type="PIRSF" id="PIRSF001227">
    <property type="entry name" value="Pen_acylase"/>
    <property type="match status" value="1"/>
</dbReference>
<dbReference type="Gene3D" id="3.60.20.10">
    <property type="entry name" value="Glutamine Phosphoribosylpyrophosphate, subunit 1, domain 1"/>
    <property type="match status" value="1"/>
</dbReference>
<dbReference type="CDD" id="cd03747">
    <property type="entry name" value="Ntn_PGA_like"/>
    <property type="match status" value="1"/>
</dbReference>
<protein>
    <submittedName>
        <fullName evidence="6">Penicillin acylase family protein</fullName>
    </submittedName>
</protein>
<dbReference type="PANTHER" id="PTHR34218">
    <property type="entry name" value="PEPTIDASE S45 PENICILLIN AMIDASE"/>
    <property type="match status" value="1"/>
</dbReference>
<feature type="active site" description="Nucleophile" evidence="4">
    <location>
        <position position="255"/>
    </location>
</feature>
<dbReference type="Pfam" id="PF01804">
    <property type="entry name" value="Penicil_amidase"/>
    <property type="match status" value="1"/>
</dbReference>
<proteinExistence type="inferred from homology"/>
<accession>A0A8J4HA71</accession>
<dbReference type="AlphaFoldDB" id="A0A8J4HA71"/>